<dbReference type="Proteomes" id="UP000248536">
    <property type="component" value="Chromosome"/>
</dbReference>
<reference evidence="1 2" key="1">
    <citation type="submission" date="2018-06" db="EMBL/GenBank/DDBJ databases">
        <title>Spongiibacterium sp. HME9304 Genome sequencing and assembly.</title>
        <authorList>
            <person name="Kang H."/>
            <person name="Kim H."/>
            <person name="Joh K."/>
        </authorList>
    </citation>
    <scope>NUCLEOTIDE SEQUENCE [LARGE SCALE GENOMIC DNA]</scope>
    <source>
        <strain evidence="1 2">HME9304</strain>
    </source>
</reference>
<dbReference type="SUPFAM" id="SSF101478">
    <property type="entry name" value="ADP-ribosylglycohydrolase"/>
    <property type="match status" value="1"/>
</dbReference>
<evidence type="ECO:0000313" key="2">
    <source>
        <dbReference type="Proteomes" id="UP000248536"/>
    </source>
</evidence>
<dbReference type="OrthoDB" id="9798107at2"/>
<dbReference type="Pfam" id="PF03747">
    <property type="entry name" value="ADP_ribosyl_GH"/>
    <property type="match status" value="1"/>
</dbReference>
<dbReference type="RefSeq" id="WP_112376835.1">
    <property type="nucleotide sequence ID" value="NZ_CP030104.1"/>
</dbReference>
<organism evidence="1 2">
    <name type="scientific">Flagellimonas maritima</name>
    <dbReference type="NCBI Taxonomy" id="1383885"/>
    <lineage>
        <taxon>Bacteria</taxon>
        <taxon>Pseudomonadati</taxon>
        <taxon>Bacteroidota</taxon>
        <taxon>Flavobacteriia</taxon>
        <taxon>Flavobacteriales</taxon>
        <taxon>Flavobacteriaceae</taxon>
        <taxon>Flagellimonas</taxon>
    </lineage>
</organism>
<dbReference type="InterPro" id="IPR005502">
    <property type="entry name" value="Ribosyl_crysJ1"/>
</dbReference>
<sequence length="644" mass="72625">MKKTLQYANYIDKVRGGWVGKCAGGILGAPIEGYKRFNTIALNDSLFENNFANDDLDLQLLWLDMVLQKGSQVRESDFKEHWINHVAFPWNEYGIATRNIRLGLDNPDSGSHNNNYWKQSMGSPIRSEIWGMLCAGNPEKAVFYAKMDSTLDHEGFSVEAEQYLAASAAIAFTEDDMFRILTKALKFIPKQGLCANLIRAIIFWNREYGEDVASKKIKSLYGDADFTSAPMNIGFTILSLLNSEGKIDNLNSALHYGHDSDCIIATAGALLGIVMGFKALPEIWKKRVGDEILVSPEITGISCPNTITELTEFTCTAAKPFLDLNPDFGITGLPTGKSTPKIPLREYALHVSLKEYPCLTSNKTGVVLLTIENLKDSALQLKINLTSDFFGNFTDEMTVPARQKVVKDLQLVCEIDAFPTKPSLTYRLEVDSGTEKKIFRKGMPNYGKWLLLGPFIEDDSSLIPMDKKYPDHGMSSLPSVIYMNHDAGRPSTEFIDQKKIDALLELPDFKNVPYGSQLIFPKSMEIDLGDYFYGKGERTLYLYTEIDSTESIKKWLSLGHSNYCSLWLNDKKLHETATPKRRWPGTEAIELQLNKGVNGLLLRFDFINDDFLVNIGLKEHKEKHPHQSQWDTELLFNIKDLHDD</sequence>
<proteinExistence type="predicted"/>
<name>A0A2Z4LN30_9FLAO</name>
<dbReference type="KEGG" id="spon:HME9304_00222"/>
<accession>A0A2Z4LN30</accession>
<gene>
    <name evidence="1" type="ORF">HME9304_00222</name>
</gene>
<dbReference type="EMBL" id="CP030104">
    <property type="protein sequence ID" value="AWX43235.1"/>
    <property type="molecule type" value="Genomic_DNA"/>
</dbReference>
<evidence type="ECO:0008006" key="3">
    <source>
        <dbReference type="Google" id="ProtNLM"/>
    </source>
</evidence>
<dbReference type="InterPro" id="IPR036705">
    <property type="entry name" value="Ribosyl_crysJ1_sf"/>
</dbReference>
<dbReference type="Gene3D" id="1.10.4080.10">
    <property type="entry name" value="ADP-ribosylation/Crystallin J1"/>
    <property type="match status" value="1"/>
</dbReference>
<dbReference type="AlphaFoldDB" id="A0A2Z4LN30"/>
<evidence type="ECO:0000313" key="1">
    <source>
        <dbReference type="EMBL" id="AWX43235.1"/>
    </source>
</evidence>
<protein>
    <recommendedName>
        <fullName evidence="3">ADP-ribosylglycohydrolase family protein</fullName>
    </recommendedName>
</protein>
<keyword evidence="2" id="KW-1185">Reference proteome</keyword>